<dbReference type="Proteomes" id="UP000821853">
    <property type="component" value="Chromosome 10"/>
</dbReference>
<evidence type="ECO:0000256" key="2">
    <source>
        <dbReference type="ARBA" id="ARBA00022989"/>
    </source>
</evidence>
<evidence type="ECO:0000256" key="3">
    <source>
        <dbReference type="ARBA" id="ARBA00023136"/>
    </source>
</evidence>
<keyword evidence="1 4" id="KW-0812">Transmembrane</keyword>
<evidence type="ECO:0000313" key="6">
    <source>
        <dbReference type="EMBL" id="KAH9363546.1"/>
    </source>
</evidence>
<evidence type="ECO:0000313" key="7">
    <source>
        <dbReference type="Proteomes" id="UP000821853"/>
    </source>
</evidence>
<dbReference type="EMBL" id="JABSTR010000002">
    <property type="protein sequence ID" value="KAH9363546.1"/>
    <property type="molecule type" value="Genomic_DNA"/>
</dbReference>
<feature type="transmembrane region" description="Helical" evidence="4">
    <location>
        <begin position="61"/>
        <end position="79"/>
    </location>
</feature>
<dbReference type="GO" id="GO:0016020">
    <property type="term" value="C:membrane"/>
    <property type="evidence" value="ECO:0007669"/>
    <property type="project" value="InterPro"/>
</dbReference>
<name>A0A9J6FKC1_HAELO</name>
<evidence type="ECO:0000256" key="1">
    <source>
        <dbReference type="ARBA" id="ARBA00022692"/>
    </source>
</evidence>
<dbReference type="GO" id="GO:0140359">
    <property type="term" value="F:ABC-type transporter activity"/>
    <property type="evidence" value="ECO:0007669"/>
    <property type="project" value="InterPro"/>
</dbReference>
<organism evidence="6 7">
    <name type="scientific">Haemaphysalis longicornis</name>
    <name type="common">Bush tick</name>
    <dbReference type="NCBI Taxonomy" id="44386"/>
    <lineage>
        <taxon>Eukaryota</taxon>
        <taxon>Metazoa</taxon>
        <taxon>Ecdysozoa</taxon>
        <taxon>Arthropoda</taxon>
        <taxon>Chelicerata</taxon>
        <taxon>Arachnida</taxon>
        <taxon>Acari</taxon>
        <taxon>Parasitiformes</taxon>
        <taxon>Ixodida</taxon>
        <taxon>Ixodoidea</taxon>
        <taxon>Ixodidae</taxon>
        <taxon>Haemaphysalinae</taxon>
        <taxon>Haemaphysalis</taxon>
    </lineage>
</organism>
<evidence type="ECO:0000256" key="4">
    <source>
        <dbReference type="SAM" id="Phobius"/>
    </source>
</evidence>
<accession>A0A9J6FKC1</accession>
<sequence>MFVRSRDACMHAGRSIVWFLRRPQVELGLLQKSYRALARQMNLIFNQRLWYIMLEQFLMKYMWSATGMVMISLPIMTGITPRVEDDDGEC</sequence>
<reference evidence="6 7" key="1">
    <citation type="journal article" date="2020" name="Cell">
        <title>Large-Scale Comparative Analyses of Tick Genomes Elucidate Their Genetic Diversity and Vector Capacities.</title>
        <authorList>
            <consortium name="Tick Genome and Microbiome Consortium (TIGMIC)"/>
            <person name="Jia N."/>
            <person name="Wang J."/>
            <person name="Shi W."/>
            <person name="Du L."/>
            <person name="Sun Y."/>
            <person name="Zhan W."/>
            <person name="Jiang J.F."/>
            <person name="Wang Q."/>
            <person name="Zhang B."/>
            <person name="Ji P."/>
            <person name="Bell-Sakyi L."/>
            <person name="Cui X.M."/>
            <person name="Yuan T.T."/>
            <person name="Jiang B.G."/>
            <person name="Yang W.F."/>
            <person name="Lam T.T."/>
            <person name="Chang Q.C."/>
            <person name="Ding S.J."/>
            <person name="Wang X.J."/>
            <person name="Zhu J.G."/>
            <person name="Ruan X.D."/>
            <person name="Zhao L."/>
            <person name="Wei J.T."/>
            <person name="Ye R.Z."/>
            <person name="Que T.C."/>
            <person name="Du C.H."/>
            <person name="Zhou Y.H."/>
            <person name="Cheng J.X."/>
            <person name="Dai P.F."/>
            <person name="Guo W.B."/>
            <person name="Han X.H."/>
            <person name="Huang E.J."/>
            <person name="Li L.F."/>
            <person name="Wei W."/>
            <person name="Gao Y.C."/>
            <person name="Liu J.Z."/>
            <person name="Shao H.Z."/>
            <person name="Wang X."/>
            <person name="Wang C.C."/>
            <person name="Yang T.C."/>
            <person name="Huo Q.B."/>
            <person name="Li W."/>
            <person name="Chen H.Y."/>
            <person name="Chen S.E."/>
            <person name="Zhou L.G."/>
            <person name="Ni X.B."/>
            <person name="Tian J.H."/>
            <person name="Sheng Y."/>
            <person name="Liu T."/>
            <person name="Pan Y.S."/>
            <person name="Xia L.Y."/>
            <person name="Li J."/>
            <person name="Zhao F."/>
            <person name="Cao W.C."/>
        </authorList>
    </citation>
    <scope>NUCLEOTIDE SEQUENCE [LARGE SCALE GENOMIC DNA]</scope>
    <source>
        <strain evidence="6">HaeL-2018</strain>
    </source>
</reference>
<dbReference type="InterPro" id="IPR011527">
    <property type="entry name" value="ABC1_TM_dom"/>
</dbReference>
<dbReference type="Pfam" id="PF06472">
    <property type="entry name" value="ABC_membrane_2"/>
    <property type="match status" value="1"/>
</dbReference>
<dbReference type="VEuPathDB" id="VectorBase:HLOH_052288"/>
<comment type="caution">
    <text evidence="6">The sequence shown here is derived from an EMBL/GenBank/DDBJ whole genome shotgun (WGS) entry which is preliminary data.</text>
</comment>
<gene>
    <name evidence="6" type="ORF">HPB48_005921</name>
</gene>
<keyword evidence="2 4" id="KW-1133">Transmembrane helix</keyword>
<feature type="domain" description="ABC transmembrane type-1" evidence="5">
    <location>
        <begin position="19"/>
        <end position="76"/>
    </location>
</feature>
<evidence type="ECO:0000259" key="5">
    <source>
        <dbReference type="Pfam" id="PF06472"/>
    </source>
</evidence>
<protein>
    <recommendedName>
        <fullName evidence="5">ABC transmembrane type-1 domain-containing protein</fullName>
    </recommendedName>
</protein>
<proteinExistence type="predicted"/>
<keyword evidence="3 4" id="KW-0472">Membrane</keyword>
<dbReference type="AlphaFoldDB" id="A0A9J6FKC1"/>
<dbReference type="OrthoDB" id="422637at2759"/>
<keyword evidence="7" id="KW-1185">Reference proteome</keyword>
<dbReference type="GO" id="GO:0005524">
    <property type="term" value="F:ATP binding"/>
    <property type="evidence" value="ECO:0007669"/>
    <property type="project" value="InterPro"/>
</dbReference>